<reference evidence="8 9" key="1">
    <citation type="submission" date="2019-10" db="EMBL/GenBank/DDBJ databases">
        <title>Description of Paenibacillus terrestris sp. nov.</title>
        <authorList>
            <person name="Carlier A."/>
            <person name="Qi S."/>
        </authorList>
    </citation>
    <scope>NUCLEOTIDE SEQUENCE [LARGE SCALE GENOMIC DNA]</scope>
    <source>
        <strain evidence="8 9">LMG 31458</strain>
    </source>
</reference>
<dbReference type="SUPFAM" id="SSF55545">
    <property type="entry name" value="beta-N-acetylhexosaminidase-like domain"/>
    <property type="match status" value="1"/>
</dbReference>
<dbReference type="InterPro" id="IPR029018">
    <property type="entry name" value="Hex-like_dom2"/>
</dbReference>
<dbReference type="SUPFAM" id="SSF63446">
    <property type="entry name" value="Type I dockerin domain"/>
    <property type="match status" value="1"/>
</dbReference>
<feature type="domain" description="F5/8 type C" evidence="6">
    <location>
        <begin position="692"/>
        <end position="833"/>
    </location>
</feature>
<evidence type="ECO:0000259" key="7">
    <source>
        <dbReference type="PROSITE" id="PS51766"/>
    </source>
</evidence>
<dbReference type="Pfam" id="PF02838">
    <property type="entry name" value="Glyco_hydro_20b"/>
    <property type="match status" value="1"/>
</dbReference>
<dbReference type="InterPro" id="IPR008964">
    <property type="entry name" value="Invasin/intimin_cell_adhesion"/>
</dbReference>
<feature type="chain" id="PRO_5045067554" description="Beta-N-acetylhexosaminidase" evidence="5">
    <location>
        <begin position="26"/>
        <end position="1453"/>
    </location>
</feature>
<dbReference type="RefSeq" id="WP_171643056.1">
    <property type="nucleotide sequence ID" value="NZ_WHOA01000074.1"/>
</dbReference>
<evidence type="ECO:0000256" key="3">
    <source>
        <dbReference type="ARBA" id="ARBA00023295"/>
    </source>
</evidence>
<dbReference type="Gene3D" id="2.60.40.1080">
    <property type="match status" value="2"/>
</dbReference>
<dbReference type="SUPFAM" id="SSF51445">
    <property type="entry name" value="(Trans)glycosidases"/>
    <property type="match status" value="1"/>
</dbReference>
<dbReference type="Gene3D" id="3.20.20.80">
    <property type="entry name" value="Glycosidases"/>
    <property type="match status" value="1"/>
</dbReference>
<proteinExistence type="inferred from homology"/>
<dbReference type="InterPro" id="IPR000421">
    <property type="entry name" value="FA58C"/>
</dbReference>
<dbReference type="InterPro" id="IPR008965">
    <property type="entry name" value="CBM2/CBM3_carb-bd_dom_sf"/>
</dbReference>
<evidence type="ECO:0000313" key="8">
    <source>
        <dbReference type="EMBL" id="NOU71738.1"/>
    </source>
</evidence>
<dbReference type="Proteomes" id="UP000616779">
    <property type="component" value="Unassembled WGS sequence"/>
</dbReference>
<protein>
    <recommendedName>
        <fullName evidence="4">Beta-N-acetylhexosaminidase</fullName>
    </recommendedName>
</protein>
<dbReference type="InterPro" id="IPR015883">
    <property type="entry name" value="Glyco_hydro_20_cat"/>
</dbReference>
<evidence type="ECO:0000256" key="1">
    <source>
        <dbReference type="ARBA" id="ARBA00006285"/>
    </source>
</evidence>
<dbReference type="CDD" id="cd06564">
    <property type="entry name" value="GH20_DspB_LnbB-like"/>
    <property type="match status" value="1"/>
</dbReference>
<organism evidence="8 9">
    <name type="scientific">Paenibacillus phytorum</name>
    <dbReference type="NCBI Taxonomy" id="2654977"/>
    <lineage>
        <taxon>Bacteria</taxon>
        <taxon>Bacillati</taxon>
        <taxon>Bacillota</taxon>
        <taxon>Bacilli</taxon>
        <taxon>Bacillales</taxon>
        <taxon>Paenibacillaceae</taxon>
        <taxon>Paenibacillus</taxon>
    </lineage>
</organism>
<dbReference type="SUPFAM" id="SSF49899">
    <property type="entry name" value="Concanavalin A-like lectins/glucanases"/>
    <property type="match status" value="1"/>
</dbReference>
<dbReference type="InterPro" id="IPR052764">
    <property type="entry name" value="GH20_Enzymes"/>
</dbReference>
<evidence type="ECO:0000256" key="4">
    <source>
        <dbReference type="ARBA" id="ARBA00030512"/>
    </source>
</evidence>
<dbReference type="Gene3D" id="2.60.120.200">
    <property type="match status" value="1"/>
</dbReference>
<comment type="caution">
    <text evidence="8">The sequence shown here is derived from an EMBL/GenBank/DDBJ whole genome shotgun (WGS) entry which is preliminary data.</text>
</comment>
<dbReference type="InterPro" id="IPR013320">
    <property type="entry name" value="ConA-like_dom_sf"/>
</dbReference>
<dbReference type="Gene3D" id="3.30.379.10">
    <property type="entry name" value="Chitobiase/beta-hexosaminidase domain 2-like"/>
    <property type="match status" value="1"/>
</dbReference>
<dbReference type="InterPro" id="IPR016134">
    <property type="entry name" value="Dockerin_dom"/>
</dbReference>
<keyword evidence="9" id="KW-1185">Reference proteome</keyword>
<feature type="domain" description="Dockerin" evidence="7">
    <location>
        <begin position="1391"/>
        <end position="1453"/>
    </location>
</feature>
<dbReference type="CDD" id="cd08547">
    <property type="entry name" value="Type_II_cohesin"/>
    <property type="match status" value="1"/>
</dbReference>
<dbReference type="SUPFAM" id="SSF49384">
    <property type="entry name" value="Carbohydrate-binding domain"/>
    <property type="match status" value="1"/>
</dbReference>
<dbReference type="Gene3D" id="2.60.40.680">
    <property type="match status" value="1"/>
</dbReference>
<dbReference type="InterPro" id="IPR018247">
    <property type="entry name" value="EF_Hand_1_Ca_BS"/>
</dbReference>
<dbReference type="InterPro" id="IPR036439">
    <property type="entry name" value="Dockerin_dom_sf"/>
</dbReference>
<comment type="similarity">
    <text evidence="1">Belongs to the glycosyl hydrolase 20 family.</text>
</comment>
<dbReference type="EMBL" id="WHOA01000074">
    <property type="protein sequence ID" value="NOU71738.1"/>
    <property type="molecule type" value="Genomic_DNA"/>
</dbReference>
<dbReference type="InterPro" id="IPR015882">
    <property type="entry name" value="HEX_bac_N"/>
</dbReference>
<evidence type="ECO:0000256" key="5">
    <source>
        <dbReference type="SAM" id="SignalP"/>
    </source>
</evidence>
<accession>A0ABX1XVB0</accession>
<dbReference type="CDD" id="cd14254">
    <property type="entry name" value="Dockerin_II"/>
    <property type="match status" value="1"/>
</dbReference>
<dbReference type="Pfam" id="PF00728">
    <property type="entry name" value="Glyco_hydro_20"/>
    <property type="match status" value="1"/>
</dbReference>
<name>A0ABX1XVB0_9BACL</name>
<evidence type="ECO:0000313" key="9">
    <source>
        <dbReference type="Proteomes" id="UP000616779"/>
    </source>
</evidence>
<feature type="signal peptide" evidence="5">
    <location>
        <begin position="1"/>
        <end position="25"/>
    </location>
</feature>
<dbReference type="Gene3D" id="1.10.1330.10">
    <property type="entry name" value="Dockerin domain"/>
    <property type="match status" value="1"/>
</dbReference>
<dbReference type="InterPro" id="IPR005135">
    <property type="entry name" value="Endo/exonuclease/phosphatase"/>
</dbReference>
<dbReference type="Gene3D" id="2.60.120.260">
    <property type="entry name" value="Galactose-binding domain-like"/>
    <property type="match status" value="1"/>
</dbReference>
<dbReference type="InterPro" id="IPR025705">
    <property type="entry name" value="Beta_hexosaminidase_sua/sub"/>
</dbReference>
<dbReference type="SUPFAM" id="SSF56219">
    <property type="entry name" value="DNase I-like"/>
    <property type="match status" value="1"/>
</dbReference>
<dbReference type="InterPro" id="IPR002105">
    <property type="entry name" value="Dockerin_1_rpt"/>
</dbReference>
<gene>
    <name evidence="8" type="ORF">GC098_09930</name>
</gene>
<dbReference type="InterPro" id="IPR017853">
    <property type="entry name" value="GH"/>
</dbReference>
<keyword evidence="3" id="KW-0326">Glycosidase</keyword>
<dbReference type="InterPro" id="IPR002102">
    <property type="entry name" value="Cohesin_dom"/>
</dbReference>
<dbReference type="Pfam" id="PF22633">
    <property type="entry name" value="F5_F8_type_C_2"/>
    <property type="match status" value="1"/>
</dbReference>
<dbReference type="InterPro" id="IPR036691">
    <property type="entry name" value="Endo/exonu/phosph_ase_sf"/>
</dbReference>
<dbReference type="Pfam" id="PF00404">
    <property type="entry name" value="Dockerin_1"/>
    <property type="match status" value="1"/>
</dbReference>
<dbReference type="PROSITE" id="PS50022">
    <property type="entry name" value="FA58C_3"/>
    <property type="match status" value="1"/>
</dbReference>
<sequence>MRKMISVICLATLLLISLPFQSALAAETSTNSKPKVIPSLQEWTGDTGTFTLGSQSRIVIPPSSDLARTASVFKEDLKAITGRDVAIVQANSPVPGDFFLTLDQQTDTSIGEEGYHFEVGDVVNIHANTITGVFYGTRTALQILQQDTTKASIVKGKAKDYPKYKDRGFMLDVGRKFFTMDFLKDYVKFMSYYKMNDFQLHLSDNEFATGDRQGQWNKYSAFRLESTKYPELTAKDGHYTKLEFRELQDLAKDRGLTITPEIDTPSHALAFTKVRPDLVKDNLPLDHLDITRPEAVEFVKDVWSEYLDGNWFDAKEIHIGADEFDRNDKSTVEAYRQYLNTLNSLFKSKGKTARMWGSLSFFPGTTPVDSDITMNGWNNGWQNPIDAVNAGHKMINTTDGLLYIVPKAGYYYDYLNTKWLYENWEPTYFSSTLKLSADNPKLLGGMFAVWNDLLGEKVSAPDVHDRVKDALPTLAEKMWRGQSSDTTYTQFRQISSVIGEAPNTNLLRRVTTQSETVLSYPFDEGSGLTAGDTSGNAYNGALSGVKWTNGKTGKAVVFSNPNDHISSGLTTKGFPWTVSAWVNMTDNSQPEAILLESADGAIKLKQKETGKAGFSREGFDYSFNSAIPTGRWVHVALKGDLKGTSLYIDGELVDKLPDTTMLPAAVVGSATQAFKGALDDLRIVDRVLSDKEIAVAAGSPPSMINIAARQPAVASSTEVDYLSANLAFDEDESKTSRWSSNYNDNEWIYVDLGKNCDINKVILKWEAAYAKGYKIQVSNDAQTWKDVYTTSTGVGGTEVIKFPTENVRYVKMQGIQRVGSYGYSLFEFEVYQPSTTVTVPVTGIQLDKMSLALKAGETAQLVATVLPNNATNKNVSWSSSDETVAKVATIGGEIIVTALTAGTAKIKVTTTEGAFAAESTVTVEALSSPGVRVLTYNIHHGAGNDNIVNLPRIADVIKRLNPDIVALQEVDKNVSRSGNVDQAAKLAELTGMHVIFGKAIDLSGGEYGVALLSRYPITSSEKTFLPNSSGAEQRVVLTAKIAPTNGLPEFTFSGTHLEWSSKSIQANQVNKIIELYGSTSPYILAGDFNATPESDTIKSLTSKWTDATAGIADWTNEEGGKIDYVMYGNNNQWRVVNAQAIQDDVASDHRPVLSVLEWVGSQPIEVTGVQLDKTALALKVGESSELVATVQPNEAASKNVTWSSSDETIAKVVDSGDGKAIVTALKAGSTDITVTTAEGNFTAVSKVSVEAVVSLAPGTTLSGANSVLAGSEFTIRFGLKNVALNIYGQDIKLNYDANVMEFVSAKSTKDGVSIVESKDQPGTLRLIIASQGAGNAVTGTVEFVEIVFKAKNVTQAALGTISVADATLGDDKGSETKADASLIKVQVTQIPVGIPGDVNNDGKVSIGDLGFAAANYGKTSSSPNWNQVKLADMNNDNMIDISDLAAIANKIIQ</sequence>
<dbReference type="SUPFAM" id="SSF49785">
    <property type="entry name" value="Galactose-binding domain-like"/>
    <property type="match status" value="1"/>
</dbReference>
<dbReference type="Pfam" id="PF00963">
    <property type="entry name" value="Cohesin"/>
    <property type="match status" value="1"/>
</dbReference>
<dbReference type="PROSITE" id="PS51766">
    <property type="entry name" value="DOCKERIN"/>
    <property type="match status" value="1"/>
</dbReference>
<dbReference type="PRINTS" id="PR00738">
    <property type="entry name" value="GLHYDRLASE20"/>
</dbReference>
<dbReference type="Pfam" id="PF13385">
    <property type="entry name" value="Laminin_G_3"/>
    <property type="match status" value="1"/>
</dbReference>
<evidence type="ECO:0000256" key="2">
    <source>
        <dbReference type="ARBA" id="ARBA00022801"/>
    </source>
</evidence>
<keyword evidence="5" id="KW-0732">Signal</keyword>
<dbReference type="Pfam" id="PF03372">
    <property type="entry name" value="Exo_endo_phos"/>
    <property type="match status" value="1"/>
</dbReference>
<dbReference type="PANTHER" id="PTHR43678">
    <property type="entry name" value="PUTATIVE (AFU_ORTHOLOGUE AFUA_2G00640)-RELATED"/>
    <property type="match status" value="1"/>
</dbReference>
<dbReference type="InterPro" id="IPR008979">
    <property type="entry name" value="Galactose-bd-like_sf"/>
</dbReference>
<dbReference type="Pfam" id="PF02368">
    <property type="entry name" value="Big_2"/>
    <property type="match status" value="2"/>
</dbReference>
<dbReference type="PANTHER" id="PTHR43678:SF1">
    <property type="entry name" value="BETA-N-ACETYLHEXOSAMINIDASE"/>
    <property type="match status" value="1"/>
</dbReference>
<dbReference type="SUPFAM" id="SSF49373">
    <property type="entry name" value="Invasin/intimin cell-adhesion fragments"/>
    <property type="match status" value="2"/>
</dbReference>
<dbReference type="Gene3D" id="3.60.10.10">
    <property type="entry name" value="Endonuclease/exonuclease/phosphatase"/>
    <property type="match status" value="1"/>
</dbReference>
<evidence type="ECO:0000259" key="6">
    <source>
        <dbReference type="PROSITE" id="PS50022"/>
    </source>
</evidence>
<keyword evidence="2" id="KW-0378">Hydrolase</keyword>
<dbReference type="PROSITE" id="PS00018">
    <property type="entry name" value="EF_HAND_1"/>
    <property type="match status" value="1"/>
</dbReference>
<dbReference type="InterPro" id="IPR003343">
    <property type="entry name" value="Big_2"/>
</dbReference>
<dbReference type="SMART" id="SM00635">
    <property type="entry name" value="BID_2"/>
    <property type="match status" value="2"/>
</dbReference>